<dbReference type="Gene3D" id="3.20.20.70">
    <property type="entry name" value="Aldolase class I"/>
    <property type="match status" value="1"/>
</dbReference>
<evidence type="ECO:0000256" key="1">
    <source>
        <dbReference type="ARBA" id="ARBA00000441"/>
    </source>
</evidence>
<evidence type="ECO:0000256" key="5">
    <source>
        <dbReference type="ARBA" id="ARBA00013068"/>
    </source>
</evidence>
<dbReference type="Pfam" id="PF00274">
    <property type="entry name" value="Glycolytic"/>
    <property type="match status" value="1"/>
</dbReference>
<keyword evidence="7" id="KW-0456">Lyase</keyword>
<evidence type="ECO:0000313" key="9">
    <source>
        <dbReference type="Proteomes" id="UP001301350"/>
    </source>
</evidence>
<sequence length="360" mass="38666">MPGHWSPYADELVETARKLVAPGKGILAADESTGTIGKRFASIKVENNEANRVAYRELLFSAAGMEEHISGVITFEETLLSKTSDGSRPLVDLLRDKGVVVGIKTDKGVTPIPGTHGETATQGLDGLLERSQKYYELGARFAKWRAVLKIDVANGCPSQAAVQENAHTLARYGAISQMAGLVPIIEPEVLMDGAHTIEEAAAAQERVLAAVYKAIQDQDLLLEGTLLKPAMTTPGAESTQKVSAADIAYYTVRTLSRTVPPAVPGIVFLSGGQSESEASRNLAAINQVDKLPKPWALSFSYGRALQQSCLKAWQGKKENVQPGQAAYLARCRANGAARMGKMVEGDSASNETLYVKDYKY</sequence>
<dbReference type="AlphaFoldDB" id="A0AAV9IP38"/>
<comment type="similarity">
    <text evidence="4">Belongs to the class I fructose-bisphosphate aldolase family.</text>
</comment>
<dbReference type="GO" id="GO:0009507">
    <property type="term" value="C:chloroplast"/>
    <property type="evidence" value="ECO:0007669"/>
    <property type="project" value="UniProtKB-SubCell"/>
</dbReference>
<dbReference type="EC" id="4.1.2.13" evidence="5"/>
<comment type="subcellular location">
    <subcellularLocation>
        <location evidence="2">Plastid</location>
        <location evidence="2">Chloroplast</location>
    </subcellularLocation>
</comment>
<keyword evidence="6" id="KW-0324">Glycolysis</keyword>
<reference evidence="8 9" key="1">
    <citation type="submission" date="2022-07" db="EMBL/GenBank/DDBJ databases">
        <title>Genome-wide signatures of adaptation to extreme environments.</title>
        <authorList>
            <person name="Cho C.H."/>
            <person name="Yoon H.S."/>
        </authorList>
    </citation>
    <scope>NUCLEOTIDE SEQUENCE [LARGE SCALE GENOMIC DNA]</scope>
    <source>
        <strain evidence="8 9">DBV 063 E5</strain>
    </source>
</reference>
<evidence type="ECO:0000256" key="2">
    <source>
        <dbReference type="ARBA" id="ARBA00004229"/>
    </source>
</evidence>
<organism evidence="8 9">
    <name type="scientific">Cyanidium caldarium</name>
    <name type="common">Red alga</name>
    <dbReference type="NCBI Taxonomy" id="2771"/>
    <lineage>
        <taxon>Eukaryota</taxon>
        <taxon>Rhodophyta</taxon>
        <taxon>Bangiophyceae</taxon>
        <taxon>Cyanidiales</taxon>
        <taxon>Cyanidiaceae</taxon>
        <taxon>Cyanidium</taxon>
    </lineage>
</organism>
<proteinExistence type="inferred from homology"/>
<gene>
    <name evidence="8" type="ORF">CDCA_CDCA01G0047</name>
</gene>
<dbReference type="SUPFAM" id="SSF51569">
    <property type="entry name" value="Aldolase"/>
    <property type="match status" value="1"/>
</dbReference>
<dbReference type="GO" id="GO:0004332">
    <property type="term" value="F:fructose-bisphosphate aldolase activity"/>
    <property type="evidence" value="ECO:0007669"/>
    <property type="project" value="UniProtKB-EC"/>
</dbReference>
<protein>
    <recommendedName>
        <fullName evidence="5">fructose-bisphosphate aldolase</fullName>
        <ecNumber evidence="5">4.1.2.13</ecNumber>
    </recommendedName>
</protein>
<dbReference type="FunFam" id="3.20.20.70:FF:000140">
    <property type="entry name" value="Fructose-bisphosphate aldolase"/>
    <property type="match status" value="1"/>
</dbReference>
<dbReference type="InterPro" id="IPR013785">
    <property type="entry name" value="Aldolase_TIM"/>
</dbReference>
<evidence type="ECO:0000256" key="3">
    <source>
        <dbReference type="ARBA" id="ARBA00004714"/>
    </source>
</evidence>
<comment type="caution">
    <text evidence="8">The sequence shown here is derived from an EMBL/GenBank/DDBJ whole genome shotgun (WGS) entry which is preliminary data.</text>
</comment>
<comment type="catalytic activity">
    <reaction evidence="1">
        <text>beta-D-fructose 1,6-bisphosphate = D-glyceraldehyde 3-phosphate + dihydroxyacetone phosphate</text>
        <dbReference type="Rhea" id="RHEA:14729"/>
        <dbReference type="ChEBI" id="CHEBI:32966"/>
        <dbReference type="ChEBI" id="CHEBI:57642"/>
        <dbReference type="ChEBI" id="CHEBI:59776"/>
        <dbReference type="EC" id="4.1.2.13"/>
    </reaction>
</comment>
<dbReference type="NCBIfam" id="NF033379">
    <property type="entry name" value="FrucBisAld_I"/>
    <property type="match status" value="1"/>
</dbReference>
<name>A0AAV9IP38_CYACA</name>
<evidence type="ECO:0000256" key="6">
    <source>
        <dbReference type="ARBA" id="ARBA00023152"/>
    </source>
</evidence>
<accession>A0AAV9IP38</accession>
<dbReference type="PANTHER" id="PTHR11627">
    <property type="entry name" value="FRUCTOSE-BISPHOSPHATE ALDOLASE"/>
    <property type="match status" value="1"/>
</dbReference>
<keyword evidence="9" id="KW-1185">Reference proteome</keyword>
<dbReference type="CDD" id="cd00948">
    <property type="entry name" value="FBP_aldolase_I_a"/>
    <property type="match status" value="1"/>
</dbReference>
<evidence type="ECO:0000313" key="8">
    <source>
        <dbReference type="EMBL" id="KAK4534022.1"/>
    </source>
</evidence>
<dbReference type="InterPro" id="IPR000741">
    <property type="entry name" value="FBA_I"/>
</dbReference>
<dbReference type="GO" id="GO:0006096">
    <property type="term" value="P:glycolytic process"/>
    <property type="evidence" value="ECO:0007669"/>
    <property type="project" value="UniProtKB-KW"/>
</dbReference>
<evidence type="ECO:0000256" key="7">
    <source>
        <dbReference type="ARBA" id="ARBA00023239"/>
    </source>
</evidence>
<evidence type="ECO:0000256" key="4">
    <source>
        <dbReference type="ARBA" id="ARBA00010387"/>
    </source>
</evidence>
<dbReference type="EMBL" id="JANCYW010000001">
    <property type="protein sequence ID" value="KAK4534022.1"/>
    <property type="molecule type" value="Genomic_DNA"/>
</dbReference>
<dbReference type="Proteomes" id="UP001301350">
    <property type="component" value="Unassembled WGS sequence"/>
</dbReference>
<comment type="pathway">
    <text evidence="3">Carbohydrate degradation; glycolysis; D-glyceraldehyde 3-phosphate and glycerone phosphate from D-glucose: step 4/4.</text>
</comment>